<dbReference type="SFLD" id="SFLDG01129">
    <property type="entry name" value="C1.5:_HAD__Beta-PGM__Phosphata"/>
    <property type="match status" value="1"/>
</dbReference>
<evidence type="ECO:0000313" key="1">
    <source>
        <dbReference type="EMBL" id="BDZ78565.1"/>
    </source>
</evidence>
<dbReference type="SFLD" id="SFLDS00003">
    <property type="entry name" value="Haloacid_Dehalogenase"/>
    <property type="match status" value="1"/>
</dbReference>
<dbReference type="Proteomes" id="UP001305815">
    <property type="component" value="Chromosome"/>
</dbReference>
<reference evidence="2" key="1">
    <citation type="journal article" date="2023" name="Int. J. Syst. Evol. Microbiol.">
        <title>Claveliimonas bilis gen. nov., sp. nov., deoxycholic acid-producing bacteria isolated from human faeces, and reclassification of Sellimonas monacensis Zenner et al. 2021 as Claveliimonas monacensis comb. nov.</title>
        <authorList>
            <person name="Hisatomi A."/>
            <person name="Kastawa N.W.E.P.G."/>
            <person name="Song I."/>
            <person name="Ohkuma M."/>
            <person name="Fukiya S."/>
            <person name="Sakamoto M."/>
        </authorList>
    </citation>
    <scope>NUCLEOTIDE SEQUENCE [LARGE SCALE GENOMIC DNA]</scope>
    <source>
        <strain evidence="2">12BBH14</strain>
    </source>
</reference>
<dbReference type="CDD" id="cd07505">
    <property type="entry name" value="HAD_BPGM-like"/>
    <property type="match status" value="1"/>
</dbReference>
<name>A0ABM8I5Y7_9FIRM</name>
<accession>A0ABM8I5Y7</accession>
<dbReference type="PANTHER" id="PTHR18901">
    <property type="entry name" value="2-DEOXYGLUCOSE-6-PHOSPHATE PHOSPHATASE 2"/>
    <property type="match status" value="1"/>
</dbReference>
<dbReference type="Pfam" id="PF00702">
    <property type="entry name" value="Hydrolase"/>
    <property type="match status" value="1"/>
</dbReference>
<dbReference type="NCBIfam" id="TIGR01509">
    <property type="entry name" value="HAD-SF-IA-v3"/>
    <property type="match status" value="1"/>
</dbReference>
<protein>
    <submittedName>
        <fullName evidence="1">Haloacid dehalogenase</fullName>
    </submittedName>
</protein>
<dbReference type="RefSeq" id="WP_230105131.1">
    <property type="nucleotide sequence ID" value="NZ_AP024845.1"/>
</dbReference>
<evidence type="ECO:0000313" key="2">
    <source>
        <dbReference type="Proteomes" id="UP001305815"/>
    </source>
</evidence>
<proteinExistence type="predicted"/>
<sequence length="222" mass="25175">MITYGGKDWEGAVFDLDGTILDSMGVWEIVDRRFLENNGLPFEKDYIQDLLTMHFAQAAEYTKKRYAMEKSEAQIMEEWFAIAKGMYAGEVELKPHAAEYLAALRERGVKIAAATSSDPLLYEPALKRNGVYDYFQAFALSSETEHGKETAEVYELAAKRIRVPLEKCIVFEDILKGVQNARAAGCYTVAVEDASSSHDAEKIRREADIYICDYLQLKEIEQ</sequence>
<keyword evidence="2" id="KW-1185">Reference proteome</keyword>
<gene>
    <name evidence="1" type="ORF">Lac1_27480</name>
</gene>
<dbReference type="PANTHER" id="PTHR18901:SF38">
    <property type="entry name" value="PSEUDOURIDINE-5'-PHOSPHATASE"/>
    <property type="match status" value="1"/>
</dbReference>
<dbReference type="InterPro" id="IPR006439">
    <property type="entry name" value="HAD-SF_hydro_IA"/>
</dbReference>
<organism evidence="1 2">
    <name type="scientific">Claveliimonas bilis</name>
    <dbReference type="NCBI Taxonomy" id="3028070"/>
    <lineage>
        <taxon>Bacteria</taxon>
        <taxon>Bacillati</taxon>
        <taxon>Bacillota</taxon>
        <taxon>Clostridia</taxon>
        <taxon>Lachnospirales</taxon>
        <taxon>Lachnospiraceae</taxon>
        <taxon>Claveliimonas</taxon>
    </lineage>
</organism>
<dbReference type="EMBL" id="AP027742">
    <property type="protein sequence ID" value="BDZ78565.1"/>
    <property type="molecule type" value="Genomic_DNA"/>
</dbReference>